<name>A0ACB0LI92_TRIPR</name>
<dbReference type="Proteomes" id="UP001177021">
    <property type="component" value="Unassembled WGS sequence"/>
</dbReference>
<accession>A0ACB0LI92</accession>
<comment type="caution">
    <text evidence="1">The sequence shown here is derived from an EMBL/GenBank/DDBJ whole genome shotgun (WGS) entry which is preliminary data.</text>
</comment>
<sequence>MTETKQPPSKLTQRSRVVVPFTAPQQTQTPTTTTTKEMRLYDSDQKESFTTEFRNFDDDAWYTVMVTIEDNAILRVKFEKFTDDVDQLFEPSFLSSLEDLHDFEKRFRPLSLQVQDDECGMLVQDVMVCASRRFGPDDLRFYDAVVDSVEKRKHSRKKDAECLCTFVLSWLHGPNNGELTTAEIGDICIIQPILELDPAVATFLEIARTRIESQSGQEIVPYCHKGIEAENHKGIAKKKMGYFERMQCSPNRRAKRSVVRASPEVSLAERIEDMALEGKRNVCMMLIGNLDRELCPSTAIEFLYQHTLVTASVFIFPSLSTDTFTRGAIMLHNEKDLEKLGDFLENPNHMITSSAGRPWVVIEKQVGLENIKASIGTLLPEPEDALHDGKNRKSNNLKIVYSGTQEFKRADAMRELYLEFAEHQVRMHKSLASEEGSIYIPEI</sequence>
<protein>
    <submittedName>
        <fullName evidence="1">Uncharacterized protein</fullName>
    </submittedName>
</protein>
<evidence type="ECO:0000313" key="1">
    <source>
        <dbReference type="EMBL" id="CAJ2668335.1"/>
    </source>
</evidence>
<proteinExistence type="predicted"/>
<evidence type="ECO:0000313" key="2">
    <source>
        <dbReference type="Proteomes" id="UP001177021"/>
    </source>
</evidence>
<keyword evidence="2" id="KW-1185">Reference proteome</keyword>
<organism evidence="1 2">
    <name type="scientific">Trifolium pratense</name>
    <name type="common">Red clover</name>
    <dbReference type="NCBI Taxonomy" id="57577"/>
    <lineage>
        <taxon>Eukaryota</taxon>
        <taxon>Viridiplantae</taxon>
        <taxon>Streptophyta</taxon>
        <taxon>Embryophyta</taxon>
        <taxon>Tracheophyta</taxon>
        <taxon>Spermatophyta</taxon>
        <taxon>Magnoliopsida</taxon>
        <taxon>eudicotyledons</taxon>
        <taxon>Gunneridae</taxon>
        <taxon>Pentapetalae</taxon>
        <taxon>rosids</taxon>
        <taxon>fabids</taxon>
        <taxon>Fabales</taxon>
        <taxon>Fabaceae</taxon>
        <taxon>Papilionoideae</taxon>
        <taxon>50 kb inversion clade</taxon>
        <taxon>NPAAA clade</taxon>
        <taxon>Hologalegina</taxon>
        <taxon>IRL clade</taxon>
        <taxon>Trifolieae</taxon>
        <taxon>Trifolium</taxon>
    </lineage>
</organism>
<dbReference type="EMBL" id="CASHSV030000513">
    <property type="protein sequence ID" value="CAJ2668335.1"/>
    <property type="molecule type" value="Genomic_DNA"/>
</dbReference>
<reference evidence="1" key="1">
    <citation type="submission" date="2023-10" db="EMBL/GenBank/DDBJ databases">
        <authorList>
            <person name="Rodriguez Cubillos JULIANA M."/>
            <person name="De Vega J."/>
        </authorList>
    </citation>
    <scope>NUCLEOTIDE SEQUENCE</scope>
</reference>
<gene>
    <name evidence="1" type="ORF">MILVUS5_LOCUS32740</name>
</gene>